<organism evidence="8 9">
    <name type="scientific">Candida boidinii</name>
    <name type="common">Yeast</name>
    <dbReference type="NCBI Taxonomy" id="5477"/>
    <lineage>
        <taxon>Eukaryota</taxon>
        <taxon>Fungi</taxon>
        <taxon>Dikarya</taxon>
        <taxon>Ascomycota</taxon>
        <taxon>Saccharomycotina</taxon>
        <taxon>Pichiomycetes</taxon>
        <taxon>Pichiales</taxon>
        <taxon>Pichiaceae</taxon>
        <taxon>Ogataea</taxon>
        <taxon>Ogataea/Candida clade</taxon>
    </lineage>
</organism>
<feature type="region of interest" description="Disordered" evidence="6">
    <location>
        <begin position="219"/>
        <end position="268"/>
    </location>
</feature>
<dbReference type="GO" id="GO:0005789">
    <property type="term" value="C:endoplasmic reticulum membrane"/>
    <property type="evidence" value="ECO:0007669"/>
    <property type="project" value="TreeGrafter"/>
</dbReference>
<dbReference type="EMBL" id="BSXN01000107">
    <property type="protein sequence ID" value="GME67143.1"/>
    <property type="molecule type" value="Genomic_DNA"/>
</dbReference>
<dbReference type="SMART" id="SM00568">
    <property type="entry name" value="GRAM"/>
    <property type="match status" value="1"/>
</dbReference>
<feature type="compositionally biased region" description="Low complexity" evidence="6">
    <location>
        <begin position="314"/>
        <end position="342"/>
    </location>
</feature>
<evidence type="ECO:0000313" key="9">
    <source>
        <dbReference type="Proteomes" id="UP001165120"/>
    </source>
</evidence>
<name>A0A9W6SUU9_CANBO</name>
<dbReference type="PROSITE" id="PS51778">
    <property type="entry name" value="VAST"/>
    <property type="match status" value="1"/>
</dbReference>
<evidence type="ECO:0000256" key="6">
    <source>
        <dbReference type="SAM" id="MobiDB-lite"/>
    </source>
</evidence>
<feature type="compositionally biased region" description="Low complexity" evidence="6">
    <location>
        <begin position="49"/>
        <end position="59"/>
    </location>
</feature>
<dbReference type="GO" id="GO:0032934">
    <property type="term" value="F:sterol binding"/>
    <property type="evidence" value="ECO:0007669"/>
    <property type="project" value="TreeGrafter"/>
</dbReference>
<feature type="compositionally biased region" description="Basic residues" evidence="6">
    <location>
        <begin position="1339"/>
        <end position="1350"/>
    </location>
</feature>
<evidence type="ECO:0000256" key="3">
    <source>
        <dbReference type="ARBA" id="ARBA00022692"/>
    </source>
</evidence>
<feature type="compositionally biased region" description="Gly residues" evidence="6">
    <location>
        <begin position="1"/>
        <end position="10"/>
    </location>
</feature>
<dbReference type="InterPro" id="IPR004182">
    <property type="entry name" value="GRAM"/>
</dbReference>
<feature type="region of interest" description="Disordered" evidence="6">
    <location>
        <begin position="512"/>
        <end position="597"/>
    </location>
</feature>
<feature type="compositionally biased region" description="Acidic residues" evidence="6">
    <location>
        <begin position="1057"/>
        <end position="1069"/>
    </location>
</feature>
<evidence type="ECO:0000256" key="5">
    <source>
        <dbReference type="ARBA" id="ARBA00023136"/>
    </source>
</evidence>
<dbReference type="PANTHER" id="PTHR23319:SF4">
    <property type="entry name" value="GRAM DOMAIN CONTAINING 1B, ISOFORM E"/>
    <property type="match status" value="1"/>
</dbReference>
<feature type="region of interest" description="Disordered" evidence="6">
    <location>
        <begin position="285"/>
        <end position="354"/>
    </location>
</feature>
<feature type="region of interest" description="Disordered" evidence="6">
    <location>
        <begin position="372"/>
        <end position="392"/>
    </location>
</feature>
<feature type="compositionally biased region" description="Polar residues" evidence="6">
    <location>
        <begin position="294"/>
        <end position="313"/>
    </location>
</feature>
<feature type="compositionally biased region" description="Polar residues" evidence="6">
    <location>
        <begin position="1074"/>
        <end position="1091"/>
    </location>
</feature>
<dbReference type="Proteomes" id="UP001165120">
    <property type="component" value="Unassembled WGS sequence"/>
</dbReference>
<feature type="compositionally biased region" description="Polar residues" evidence="6">
    <location>
        <begin position="512"/>
        <end position="526"/>
    </location>
</feature>
<dbReference type="GO" id="GO:0120015">
    <property type="term" value="F:sterol transfer activity"/>
    <property type="evidence" value="ECO:0007669"/>
    <property type="project" value="TreeGrafter"/>
</dbReference>
<keyword evidence="5" id="KW-0472">Membrane</keyword>
<dbReference type="InterPro" id="IPR031968">
    <property type="entry name" value="VASt"/>
</dbReference>
<dbReference type="GO" id="GO:0140268">
    <property type="term" value="C:endoplasmic reticulum-plasma membrane contact site"/>
    <property type="evidence" value="ECO:0007669"/>
    <property type="project" value="TreeGrafter"/>
</dbReference>
<protein>
    <submittedName>
        <fullName evidence="8">Unnamed protein product</fullName>
    </submittedName>
</protein>
<feature type="compositionally biased region" description="Low complexity" evidence="6">
    <location>
        <begin position="527"/>
        <end position="538"/>
    </location>
</feature>
<feature type="compositionally biased region" description="Polar residues" evidence="6">
    <location>
        <begin position="1510"/>
        <end position="1526"/>
    </location>
</feature>
<feature type="compositionally biased region" description="Acidic residues" evidence="6">
    <location>
        <begin position="151"/>
        <end position="167"/>
    </location>
</feature>
<feature type="region of interest" description="Disordered" evidence="6">
    <location>
        <begin position="1057"/>
        <end position="1106"/>
    </location>
</feature>
<feature type="region of interest" description="Disordered" evidence="6">
    <location>
        <begin position="1"/>
        <end position="172"/>
    </location>
</feature>
<feature type="compositionally biased region" description="Low complexity" evidence="6">
    <location>
        <begin position="75"/>
        <end position="94"/>
    </location>
</feature>
<feature type="compositionally biased region" description="Polar residues" evidence="6">
    <location>
        <begin position="235"/>
        <end position="246"/>
    </location>
</feature>
<dbReference type="Pfam" id="PF16016">
    <property type="entry name" value="VASt"/>
    <property type="match status" value="1"/>
</dbReference>
<keyword evidence="4" id="KW-1133">Transmembrane helix</keyword>
<dbReference type="GO" id="GO:0005739">
    <property type="term" value="C:mitochondrion"/>
    <property type="evidence" value="ECO:0007669"/>
    <property type="project" value="TreeGrafter"/>
</dbReference>
<dbReference type="PANTHER" id="PTHR23319">
    <property type="entry name" value="GRAM DOMAIN CONTAINING 1B, ISOFORM E"/>
    <property type="match status" value="1"/>
</dbReference>
<gene>
    <name evidence="8" type="ORF">Cboi02_000057300</name>
</gene>
<feature type="region of interest" description="Disordered" evidence="6">
    <location>
        <begin position="1496"/>
        <end position="1526"/>
    </location>
</feature>
<keyword evidence="3" id="KW-0812">Transmembrane</keyword>
<evidence type="ECO:0000313" key="8">
    <source>
        <dbReference type="EMBL" id="GME67143.1"/>
    </source>
</evidence>
<dbReference type="CDD" id="cd13220">
    <property type="entry name" value="PH-GRAM_GRAMDC"/>
    <property type="match status" value="1"/>
</dbReference>
<feature type="compositionally biased region" description="Low complexity" evidence="6">
    <location>
        <begin position="223"/>
        <end position="234"/>
    </location>
</feature>
<feature type="compositionally biased region" description="Basic residues" evidence="6">
    <location>
        <begin position="61"/>
        <end position="74"/>
    </location>
</feature>
<evidence type="ECO:0000256" key="2">
    <source>
        <dbReference type="ARBA" id="ARBA00006582"/>
    </source>
</evidence>
<dbReference type="GO" id="GO:0032541">
    <property type="term" value="C:cortical endoplasmic reticulum"/>
    <property type="evidence" value="ECO:0007669"/>
    <property type="project" value="TreeGrafter"/>
</dbReference>
<accession>A0A9W6SUU9</accession>
<feature type="region of interest" description="Disordered" evidence="6">
    <location>
        <begin position="1139"/>
        <end position="1159"/>
    </location>
</feature>
<evidence type="ECO:0000256" key="4">
    <source>
        <dbReference type="ARBA" id="ARBA00022989"/>
    </source>
</evidence>
<keyword evidence="9" id="KW-1185">Reference proteome</keyword>
<feature type="compositionally biased region" description="Low complexity" evidence="6">
    <location>
        <begin position="378"/>
        <end position="392"/>
    </location>
</feature>
<feature type="compositionally biased region" description="Basic and acidic residues" evidence="6">
    <location>
        <begin position="813"/>
        <end position="831"/>
    </location>
</feature>
<dbReference type="InterPro" id="IPR011993">
    <property type="entry name" value="PH-like_dom_sf"/>
</dbReference>
<comment type="caution">
    <text evidence="8">The sequence shown here is derived from an EMBL/GenBank/DDBJ whole genome shotgun (WGS) entry which is preliminary data.</text>
</comment>
<evidence type="ECO:0000259" key="7">
    <source>
        <dbReference type="PROSITE" id="PS51778"/>
    </source>
</evidence>
<dbReference type="Gene3D" id="2.30.29.30">
    <property type="entry name" value="Pleckstrin-homology domain (PH domain)/Phosphotyrosine-binding domain (PTB)"/>
    <property type="match status" value="1"/>
</dbReference>
<proteinExistence type="inferred from homology"/>
<feature type="region of interest" description="Disordered" evidence="6">
    <location>
        <begin position="799"/>
        <end position="832"/>
    </location>
</feature>
<dbReference type="GO" id="GO:0005886">
    <property type="term" value="C:plasma membrane"/>
    <property type="evidence" value="ECO:0007669"/>
    <property type="project" value="TreeGrafter"/>
</dbReference>
<feature type="region of interest" description="Disordered" evidence="6">
    <location>
        <begin position="722"/>
        <end position="768"/>
    </location>
</feature>
<feature type="region of interest" description="Disordered" evidence="6">
    <location>
        <begin position="1113"/>
        <end position="1132"/>
    </location>
</feature>
<dbReference type="GO" id="GO:0032366">
    <property type="term" value="P:intracellular sterol transport"/>
    <property type="evidence" value="ECO:0007669"/>
    <property type="project" value="TreeGrafter"/>
</dbReference>
<feature type="region of interest" description="Disordered" evidence="6">
    <location>
        <begin position="1325"/>
        <end position="1354"/>
    </location>
</feature>
<comment type="similarity">
    <text evidence="2">Belongs to the YSP2 family.</text>
</comment>
<dbReference type="Pfam" id="PF02893">
    <property type="entry name" value="GRAM"/>
    <property type="match status" value="1"/>
</dbReference>
<evidence type="ECO:0000256" key="1">
    <source>
        <dbReference type="ARBA" id="ARBA00004167"/>
    </source>
</evidence>
<feature type="domain" description="VASt" evidence="7">
    <location>
        <begin position="1161"/>
        <end position="1328"/>
    </location>
</feature>
<feature type="compositionally biased region" description="Polar residues" evidence="6">
    <location>
        <begin position="576"/>
        <end position="597"/>
    </location>
</feature>
<comment type="subcellular location">
    <subcellularLocation>
        <location evidence="1">Membrane</location>
        <topology evidence="1">Single-pass membrane protein</topology>
    </subcellularLocation>
</comment>
<reference evidence="8" key="1">
    <citation type="submission" date="2023-04" db="EMBL/GenBank/DDBJ databases">
        <title>Candida boidinii NBRC 10035.</title>
        <authorList>
            <person name="Ichikawa N."/>
            <person name="Sato H."/>
            <person name="Tonouchi N."/>
        </authorList>
    </citation>
    <scope>NUCLEOTIDE SEQUENCE</scope>
    <source>
        <strain evidence="8">NBRC 10035</strain>
    </source>
</reference>
<sequence length="1550" mass="167714">MAGKDSGGGNESSKSPKFLKLFKKSKDSSDSPDTSMNSENGNHHNKRMSNSSFNSNTSSIFRHKSSNSKQKKNRNSLNSDLTISSSKSFNNGSSILNRGMIPKSTSAPNIDHKLGLDLPSITPIRSGSRGATKLGSTARKLKHKIKGGDTDSNDEDDDGSGNEDDDGNAINHFLEDDDDAAYDYEDDDDDAEFNAQTRVMAGNEGNHILPISSATNALKNFTNHPSHSSHNNSNITNGSLINSFHSKSNHSLKNKDNSLDGSSNNKLQQKHSLHIPKFIVTHADTASERDSNQTDKQNPLKNSNTIDSIDKTLNSSDTTSSNINQNSSTSNINSIHNANSTNDLKDNNAQAETSQNSTGFISGLLNKLGSIGSPADESSTSGNNNNGSQGLLSSVLSSVTNHNNNSSANVNNALTTSSLLTNGDQQTEEGEKFTLVSDSTTAGLSGVGLHSAESVSFQPVRQSLLSTLGQGGLSLDAFPSQEEQNDGIDDAGDLLIFSSRNGIETPQINIDESNVESSAPLSSLTQNNADTNWNADTNGTPLLIPNETSTPENHLSEFASRNRDSSNGNGGLSRYGQMNRSRATITESNRLDTNGSSNSVLLNKRYSSSSHTINVANMDLNGAGAGGAGGAGGAVTGAGAGGATTTGGYTIPNSDTSNTLNSHLTTSTATSGNYSVTPMIKSRSAAGVNPNHPQFNTNGSNVNVLQPNNISLDEQLKNTSPVFHRVDDNDGSGISSPPLSHPQPKPFTSGQHIQLPESTDDNDDNGRVSRVRHRGASILSSLDFSRTLSPFNEFRKTLTSPVMSRSASPAPSRRGDENSDDEGRSDTEQKSPDVFGAATQMLHSMSVATTGRRKNVIKRLSAPQSDLIKSNRQSLEDGNGNELRKYFSNVTIDHTGTDKQDRVNNKMEYLSNKLNVKLPSSKRADSFKEVFEDMPYDEILIDDFACAYKKDILIQGRMYVTDKHICFHSKIIGLVKHFAIPFSKILEIKKKKTVGIPNALEFVTFHDKYSFASIINRDSVYDLIDKIWKSNTTIASIDSVHLAREDIEDDDNISEMESYLDDDDDDDNDGGNNKLTKVSSGVSDINDNKNGNAGGNSIDMDTDSSISDEENMIKDIGGDDEKGDGGKDDSKEEAADVFNSIKFKGPKQHAPTKNGYSPDSSDIKVIDDSIDAPLGVVFGLLFGDDTSVLGKIIKLQKNIDISDIPKFDSSTQSRNYSYVKPLNAPIGPKQTKCLINESIKKADFEDSCHVLQTIETPDVPSGNAFKVLTKFYLSWGPNNSTKILIMTQVVWTGKSWIKGPVEKGSISGQQEALPILVSEIKKKIAEGTPKRKPSSSTRPKIKHKKSKKSAKPAVEEEVPIADAVAAPAKNNNGIIDIILDFFTNIFNIIKSSLEMVNTMIPGPDYIKLSVEICLILYVTIKVLIFFASFISFGSSRNGPVYGGYNDYGYAGGYGYYRNAPNRMFGNEYLLDRSEYDIWEWIDKRNAAYNDGYQGHTSSGSNVVRDPAGEASTTGARNSGRSISNTKSNQEVEEMIALLEMRLAKLRDRLV</sequence>
<dbReference type="InterPro" id="IPR051482">
    <property type="entry name" value="Cholesterol_transport"/>
</dbReference>